<keyword evidence="4" id="KW-0067">ATP-binding</keyword>
<protein>
    <recommendedName>
        <fullName evidence="8">Adenylate kinase active site lid domain-containing protein</fullName>
    </recommendedName>
</protein>
<evidence type="ECO:0000256" key="4">
    <source>
        <dbReference type="ARBA" id="ARBA00022840"/>
    </source>
</evidence>
<keyword evidence="1 6" id="KW-0808">Transferase</keyword>
<dbReference type="NCBIfam" id="NF011100">
    <property type="entry name" value="PRK14527.1"/>
    <property type="match status" value="1"/>
</dbReference>
<dbReference type="PANTHER" id="PTHR23359">
    <property type="entry name" value="NUCLEOTIDE KINASE"/>
    <property type="match status" value="1"/>
</dbReference>
<dbReference type="InterPro" id="IPR028587">
    <property type="entry name" value="AK2"/>
</dbReference>
<evidence type="ECO:0000256" key="3">
    <source>
        <dbReference type="ARBA" id="ARBA00022777"/>
    </source>
</evidence>
<dbReference type="GO" id="GO:0006172">
    <property type="term" value="P:ADP biosynthetic process"/>
    <property type="evidence" value="ECO:0007669"/>
    <property type="project" value="InterPro"/>
</dbReference>
<evidence type="ECO:0000313" key="9">
    <source>
        <dbReference type="EMBL" id="RMY52112.1"/>
    </source>
</evidence>
<dbReference type="OrthoDB" id="439792at2759"/>
<comment type="similarity">
    <text evidence="6">Belongs to the adenylate kinase family.</text>
</comment>
<feature type="non-terminal residue" evidence="9">
    <location>
        <position position="1"/>
    </location>
</feature>
<gene>
    <name evidence="9" type="ORF">D0863_14366</name>
</gene>
<dbReference type="HAMAP" id="MF_03168">
    <property type="entry name" value="Adenylate_kinase_AK2"/>
    <property type="match status" value="1"/>
</dbReference>
<keyword evidence="5" id="KW-0496">Mitochondrion</keyword>
<evidence type="ECO:0000256" key="2">
    <source>
        <dbReference type="ARBA" id="ARBA00022741"/>
    </source>
</evidence>
<evidence type="ECO:0000256" key="5">
    <source>
        <dbReference type="ARBA" id="ARBA00023128"/>
    </source>
</evidence>
<dbReference type="Gene3D" id="3.40.50.300">
    <property type="entry name" value="P-loop containing nucleotide triphosphate hydrolases"/>
    <property type="match status" value="1"/>
</dbReference>
<evidence type="ECO:0000256" key="1">
    <source>
        <dbReference type="ARBA" id="ARBA00022679"/>
    </source>
</evidence>
<comment type="caution">
    <text evidence="9">The sequence shown here is derived from an EMBL/GenBank/DDBJ whole genome shotgun (WGS) entry which is preliminary data.</text>
</comment>
<dbReference type="InterPro" id="IPR027417">
    <property type="entry name" value="P-loop_NTPase"/>
</dbReference>
<dbReference type="FunFam" id="3.40.50.300:FF:000106">
    <property type="entry name" value="Adenylate kinase mitochondrial"/>
    <property type="match status" value="1"/>
</dbReference>
<dbReference type="GO" id="GO:0004017">
    <property type="term" value="F:AMP kinase activity"/>
    <property type="evidence" value="ECO:0007669"/>
    <property type="project" value="InterPro"/>
</dbReference>
<dbReference type="VEuPathDB" id="FungiDB:BTJ68_10157"/>
<dbReference type="GO" id="GO:0005524">
    <property type="term" value="F:ATP binding"/>
    <property type="evidence" value="ECO:0007669"/>
    <property type="project" value="UniProtKB-KW"/>
</dbReference>
<dbReference type="Pfam" id="PF00406">
    <property type="entry name" value="ADK"/>
    <property type="match status" value="1"/>
</dbReference>
<dbReference type="CDD" id="cd01428">
    <property type="entry name" value="ADK"/>
    <property type="match status" value="1"/>
</dbReference>
<name>A0A3M7CJ20_HORWE</name>
<dbReference type="InterPro" id="IPR007862">
    <property type="entry name" value="Adenylate_kinase_lid-dom"/>
</dbReference>
<keyword evidence="2" id="KW-0547">Nucleotide-binding</keyword>
<feature type="domain" description="Adenylate kinase active site lid" evidence="8">
    <location>
        <begin position="244"/>
        <end position="279"/>
    </location>
</feature>
<evidence type="ECO:0000256" key="6">
    <source>
        <dbReference type="RuleBase" id="RU003330"/>
    </source>
</evidence>
<dbReference type="SUPFAM" id="SSF52540">
    <property type="entry name" value="P-loop containing nucleoside triphosphate hydrolases"/>
    <property type="match status" value="1"/>
</dbReference>
<dbReference type="InterPro" id="IPR033690">
    <property type="entry name" value="Adenylat_kinase_CS"/>
</dbReference>
<keyword evidence="3 6" id="KW-0418">Kinase</keyword>
<keyword evidence="7" id="KW-0175">Coiled coil</keyword>
<dbReference type="NCBIfam" id="TIGR01351">
    <property type="entry name" value="adk"/>
    <property type="match status" value="1"/>
</dbReference>
<proteinExistence type="inferred from homology"/>
<evidence type="ECO:0000259" key="8">
    <source>
        <dbReference type="Pfam" id="PF05191"/>
    </source>
</evidence>
<feature type="coiled-coil region" evidence="7">
    <location>
        <begin position="69"/>
        <end position="96"/>
    </location>
</feature>
<dbReference type="NCBIfam" id="NF001381">
    <property type="entry name" value="PRK00279.1-3"/>
    <property type="match status" value="1"/>
</dbReference>
<dbReference type="Pfam" id="PF05191">
    <property type="entry name" value="ADK_lid"/>
    <property type="match status" value="1"/>
</dbReference>
<dbReference type="PRINTS" id="PR00094">
    <property type="entry name" value="ADENYLTKNASE"/>
</dbReference>
<dbReference type="AlphaFoldDB" id="A0A3M7CJ20"/>
<evidence type="ECO:0000313" key="10">
    <source>
        <dbReference type="Proteomes" id="UP000269276"/>
    </source>
</evidence>
<dbReference type="InterPro" id="IPR000850">
    <property type="entry name" value="Adenylat/UMP-CMP_kin"/>
</dbReference>
<dbReference type="HAMAP" id="MF_00235">
    <property type="entry name" value="Adenylate_kinase_Adk"/>
    <property type="match status" value="1"/>
</dbReference>
<reference evidence="9 10" key="1">
    <citation type="journal article" date="2018" name="BMC Genomics">
        <title>Genomic evidence for intraspecific hybridization in a clonal and extremely halotolerant yeast.</title>
        <authorList>
            <person name="Gostincar C."/>
            <person name="Stajich J.E."/>
            <person name="Zupancic J."/>
            <person name="Zalar P."/>
            <person name="Gunde-Cimerman N."/>
        </authorList>
    </citation>
    <scope>NUCLEOTIDE SEQUENCE [LARGE SCALE GENOMIC DNA]</scope>
    <source>
        <strain evidence="9 10">EXF-2682</strain>
    </source>
</reference>
<dbReference type="InterPro" id="IPR006259">
    <property type="entry name" value="Adenyl_kin_sub"/>
</dbReference>
<sequence length="346" mass="37870">ALLLFIHRPADSIAAWASRSRGRLCQLPELHLRISLNFCSHSTCPHFIALVVAVVAPRSGPCREPIIHEKMADQLVEQLKATVDKLENRVNELETRLHGGSVAVKPGEGQGMRMILIGPPGAGASNAGKGTQAPKLKERYGCCHLATGDMLRAQVAAKTQLGREAKKIMDQGGLVSDEIMVNMIQDQLDNNKECKSGFILDGFPRTVPQAEKLDGMLAAQQKPLKHAIELQLNDELLVARITGRLIHPASGRSYHKIFNPPKQSMTDDVTGEPLIQRSDDNEETLRKRLGTYHAQTGPVTDYYRKTGIWKPIDASQEPGAVWKSVLSITDGQSATGSLMNKLGLQK</sequence>
<dbReference type="EMBL" id="QWIP01000922">
    <property type="protein sequence ID" value="RMY52112.1"/>
    <property type="molecule type" value="Genomic_DNA"/>
</dbReference>
<dbReference type="Proteomes" id="UP000269276">
    <property type="component" value="Unassembled WGS sequence"/>
</dbReference>
<dbReference type="PROSITE" id="PS00113">
    <property type="entry name" value="ADENYLATE_KINASE"/>
    <property type="match status" value="1"/>
</dbReference>
<organism evidence="9 10">
    <name type="scientific">Hortaea werneckii</name>
    <name type="common">Black yeast</name>
    <name type="synonym">Cladosporium werneckii</name>
    <dbReference type="NCBI Taxonomy" id="91943"/>
    <lineage>
        <taxon>Eukaryota</taxon>
        <taxon>Fungi</taxon>
        <taxon>Dikarya</taxon>
        <taxon>Ascomycota</taxon>
        <taxon>Pezizomycotina</taxon>
        <taxon>Dothideomycetes</taxon>
        <taxon>Dothideomycetidae</taxon>
        <taxon>Mycosphaerellales</taxon>
        <taxon>Teratosphaeriaceae</taxon>
        <taxon>Hortaea</taxon>
    </lineage>
</organism>
<accession>A0A3M7CJ20</accession>
<evidence type="ECO:0000256" key="7">
    <source>
        <dbReference type="SAM" id="Coils"/>
    </source>
</evidence>